<reference evidence="1 2" key="1">
    <citation type="submission" date="2023-03" db="EMBL/GenBank/DDBJ databases">
        <title>WGS of Gossypium arboreum.</title>
        <authorList>
            <person name="Yu D."/>
        </authorList>
    </citation>
    <scope>NUCLEOTIDE SEQUENCE [LARGE SCALE GENOMIC DNA]</scope>
    <source>
        <tissue evidence="1">Leaf</tissue>
    </source>
</reference>
<dbReference type="Proteomes" id="UP001358586">
    <property type="component" value="Chromosome 4"/>
</dbReference>
<protein>
    <submittedName>
        <fullName evidence="1">Uncharacterized protein</fullName>
    </submittedName>
</protein>
<name>A0ABR0Q6Y2_GOSAR</name>
<proteinExistence type="predicted"/>
<evidence type="ECO:0000313" key="2">
    <source>
        <dbReference type="Proteomes" id="UP001358586"/>
    </source>
</evidence>
<keyword evidence="2" id="KW-1185">Reference proteome</keyword>
<gene>
    <name evidence="1" type="ORF">PVK06_010475</name>
</gene>
<dbReference type="EMBL" id="JARKNE010000004">
    <property type="protein sequence ID" value="KAK5834799.1"/>
    <property type="molecule type" value="Genomic_DNA"/>
</dbReference>
<sequence>MTDHDHLAARKLRNESNGNVGLCPLDLLLITWFLSIHKMSFFRSLGYFGKSNSKLYTKAVRSCGRGQQRSQIRRKHEFLFWHREPSPAYAMVCVDGGLTGIFFDQKPWIPLSRVLSASVYQFTNGPPGLSDDGSGVLGQ</sequence>
<evidence type="ECO:0000313" key="1">
    <source>
        <dbReference type="EMBL" id="KAK5834799.1"/>
    </source>
</evidence>
<accession>A0ABR0Q6Y2</accession>
<comment type="caution">
    <text evidence="1">The sequence shown here is derived from an EMBL/GenBank/DDBJ whole genome shotgun (WGS) entry which is preliminary data.</text>
</comment>
<organism evidence="1 2">
    <name type="scientific">Gossypium arboreum</name>
    <name type="common">Tree cotton</name>
    <name type="synonym">Gossypium nanking</name>
    <dbReference type="NCBI Taxonomy" id="29729"/>
    <lineage>
        <taxon>Eukaryota</taxon>
        <taxon>Viridiplantae</taxon>
        <taxon>Streptophyta</taxon>
        <taxon>Embryophyta</taxon>
        <taxon>Tracheophyta</taxon>
        <taxon>Spermatophyta</taxon>
        <taxon>Magnoliopsida</taxon>
        <taxon>eudicotyledons</taxon>
        <taxon>Gunneridae</taxon>
        <taxon>Pentapetalae</taxon>
        <taxon>rosids</taxon>
        <taxon>malvids</taxon>
        <taxon>Malvales</taxon>
        <taxon>Malvaceae</taxon>
        <taxon>Malvoideae</taxon>
        <taxon>Gossypium</taxon>
    </lineage>
</organism>